<accession>A0AAN7Q3L7</accession>
<protein>
    <submittedName>
        <fullName evidence="2">Uncharacterized protein</fullName>
    </submittedName>
</protein>
<feature type="compositionally biased region" description="Basic and acidic residues" evidence="1">
    <location>
        <begin position="20"/>
        <end position="29"/>
    </location>
</feature>
<evidence type="ECO:0000313" key="3">
    <source>
        <dbReference type="Proteomes" id="UP001345219"/>
    </source>
</evidence>
<dbReference type="AlphaFoldDB" id="A0AAN7Q3L7"/>
<reference evidence="2 3" key="1">
    <citation type="journal article" date="2023" name="Hortic Res">
        <title>Pangenome of water caltrop reveals structural variations and asymmetric subgenome divergence after allopolyploidization.</title>
        <authorList>
            <person name="Zhang X."/>
            <person name="Chen Y."/>
            <person name="Wang L."/>
            <person name="Yuan Y."/>
            <person name="Fang M."/>
            <person name="Shi L."/>
            <person name="Lu R."/>
            <person name="Comes H.P."/>
            <person name="Ma Y."/>
            <person name="Chen Y."/>
            <person name="Huang G."/>
            <person name="Zhou Y."/>
            <person name="Zheng Z."/>
            <person name="Qiu Y."/>
        </authorList>
    </citation>
    <scope>NUCLEOTIDE SEQUENCE [LARGE SCALE GENOMIC DNA]</scope>
    <source>
        <tissue evidence="2">Roots</tissue>
    </source>
</reference>
<keyword evidence="3" id="KW-1185">Reference proteome</keyword>
<dbReference type="EMBL" id="JAXIOK010000012">
    <property type="protein sequence ID" value="KAK4759016.1"/>
    <property type="molecule type" value="Genomic_DNA"/>
</dbReference>
<dbReference type="Proteomes" id="UP001345219">
    <property type="component" value="Chromosome 15"/>
</dbReference>
<sequence>MAPDKLIYTRIEGWSNIVEPREREMQRNEDDADRTSSNTEKKMMQIIQALMGDISE</sequence>
<name>A0AAN7Q3L7_9MYRT</name>
<gene>
    <name evidence="2" type="ORF">SAY87_020317</name>
</gene>
<evidence type="ECO:0000313" key="2">
    <source>
        <dbReference type="EMBL" id="KAK4759016.1"/>
    </source>
</evidence>
<feature type="region of interest" description="Disordered" evidence="1">
    <location>
        <begin position="20"/>
        <end position="40"/>
    </location>
</feature>
<evidence type="ECO:0000256" key="1">
    <source>
        <dbReference type="SAM" id="MobiDB-lite"/>
    </source>
</evidence>
<organism evidence="2 3">
    <name type="scientific">Trapa incisa</name>
    <dbReference type="NCBI Taxonomy" id="236973"/>
    <lineage>
        <taxon>Eukaryota</taxon>
        <taxon>Viridiplantae</taxon>
        <taxon>Streptophyta</taxon>
        <taxon>Embryophyta</taxon>
        <taxon>Tracheophyta</taxon>
        <taxon>Spermatophyta</taxon>
        <taxon>Magnoliopsida</taxon>
        <taxon>eudicotyledons</taxon>
        <taxon>Gunneridae</taxon>
        <taxon>Pentapetalae</taxon>
        <taxon>rosids</taxon>
        <taxon>malvids</taxon>
        <taxon>Myrtales</taxon>
        <taxon>Lythraceae</taxon>
        <taxon>Trapa</taxon>
    </lineage>
</organism>
<proteinExistence type="predicted"/>
<comment type="caution">
    <text evidence="2">The sequence shown here is derived from an EMBL/GenBank/DDBJ whole genome shotgun (WGS) entry which is preliminary data.</text>
</comment>